<dbReference type="AlphaFoldDB" id="A0A1R0GV82"/>
<name>A0A1R0GV82_9FUNG</name>
<keyword evidence="2" id="KW-1185">Reference proteome</keyword>
<accession>A0A1R0GV82</accession>
<reference evidence="1 2" key="1">
    <citation type="journal article" date="2016" name="Mol. Biol. Evol.">
        <title>Genome-Wide Survey of Gut Fungi (Harpellales) Reveals the First Horizontally Transferred Ubiquitin Gene from a Mosquito Host.</title>
        <authorList>
            <person name="Wang Y."/>
            <person name="White M.M."/>
            <person name="Kvist S."/>
            <person name="Moncalvo J.M."/>
        </authorList>
    </citation>
    <scope>NUCLEOTIDE SEQUENCE [LARGE SCALE GENOMIC DNA]</scope>
    <source>
        <strain evidence="1 2">ALG-7-W6</strain>
    </source>
</reference>
<protein>
    <submittedName>
        <fullName evidence="1">Uncharacterized protein</fullName>
    </submittedName>
</protein>
<gene>
    <name evidence="1" type="ORF">AYI68_g5096</name>
</gene>
<comment type="caution">
    <text evidence="1">The sequence shown here is derived from an EMBL/GenBank/DDBJ whole genome shotgun (WGS) entry which is preliminary data.</text>
</comment>
<proteinExistence type="predicted"/>
<organism evidence="1 2">
    <name type="scientific">Smittium mucronatum</name>
    <dbReference type="NCBI Taxonomy" id="133383"/>
    <lineage>
        <taxon>Eukaryota</taxon>
        <taxon>Fungi</taxon>
        <taxon>Fungi incertae sedis</taxon>
        <taxon>Zoopagomycota</taxon>
        <taxon>Kickxellomycotina</taxon>
        <taxon>Harpellomycetes</taxon>
        <taxon>Harpellales</taxon>
        <taxon>Legeriomycetaceae</taxon>
        <taxon>Smittium</taxon>
    </lineage>
</organism>
<dbReference type="Proteomes" id="UP000187455">
    <property type="component" value="Unassembled WGS sequence"/>
</dbReference>
<evidence type="ECO:0000313" key="1">
    <source>
        <dbReference type="EMBL" id="OLY80803.1"/>
    </source>
</evidence>
<evidence type="ECO:0000313" key="2">
    <source>
        <dbReference type="Proteomes" id="UP000187455"/>
    </source>
</evidence>
<dbReference type="EMBL" id="LSSL01003115">
    <property type="protein sequence ID" value="OLY80803.1"/>
    <property type="molecule type" value="Genomic_DNA"/>
</dbReference>
<sequence length="80" mass="8990">MIGCPLHISLGVKITKFSVARSIMAFELFFSELSMGEEILLQLKKNRVPIWAIKGVVSIKGKMNEFNEVSSRDPKIPLNI</sequence>